<keyword evidence="9" id="KW-1185">Reference proteome</keyword>
<evidence type="ECO:0000256" key="5">
    <source>
        <dbReference type="SAM" id="MobiDB-lite"/>
    </source>
</evidence>
<organism evidence="8 9">
    <name type="scientific">Phellinidium pouzarii</name>
    <dbReference type="NCBI Taxonomy" id="167371"/>
    <lineage>
        <taxon>Eukaryota</taxon>
        <taxon>Fungi</taxon>
        <taxon>Dikarya</taxon>
        <taxon>Basidiomycota</taxon>
        <taxon>Agaricomycotina</taxon>
        <taxon>Agaricomycetes</taxon>
        <taxon>Hymenochaetales</taxon>
        <taxon>Hymenochaetaceae</taxon>
        <taxon>Phellinidium</taxon>
    </lineage>
</organism>
<feature type="transmembrane region" description="Helical" evidence="6">
    <location>
        <begin position="249"/>
        <end position="269"/>
    </location>
</feature>
<evidence type="ECO:0000256" key="1">
    <source>
        <dbReference type="ARBA" id="ARBA00004141"/>
    </source>
</evidence>
<accession>A0A4S4KX65</accession>
<reference evidence="8 9" key="1">
    <citation type="submission" date="2019-02" db="EMBL/GenBank/DDBJ databases">
        <title>Genome sequencing of the rare red list fungi Phellinidium pouzarii.</title>
        <authorList>
            <person name="Buettner E."/>
            <person name="Kellner H."/>
        </authorList>
    </citation>
    <scope>NUCLEOTIDE SEQUENCE [LARGE SCALE GENOMIC DNA]</scope>
    <source>
        <strain evidence="8 9">DSM 108285</strain>
    </source>
</reference>
<feature type="transmembrane region" description="Helical" evidence="6">
    <location>
        <begin position="150"/>
        <end position="168"/>
    </location>
</feature>
<keyword evidence="3 6" id="KW-1133">Transmembrane helix</keyword>
<keyword evidence="4 6" id="KW-0472">Membrane</keyword>
<feature type="compositionally biased region" description="Basic and acidic residues" evidence="5">
    <location>
        <begin position="460"/>
        <end position="472"/>
    </location>
</feature>
<feature type="transmembrane region" description="Helical" evidence="6">
    <location>
        <begin position="355"/>
        <end position="373"/>
    </location>
</feature>
<comment type="subcellular location">
    <subcellularLocation>
        <location evidence="1">Membrane</location>
        <topology evidence="1">Multi-pass membrane protein</topology>
    </subcellularLocation>
</comment>
<dbReference type="Proteomes" id="UP000308199">
    <property type="component" value="Unassembled WGS sequence"/>
</dbReference>
<evidence type="ECO:0000313" key="9">
    <source>
        <dbReference type="Proteomes" id="UP000308199"/>
    </source>
</evidence>
<evidence type="ECO:0000256" key="4">
    <source>
        <dbReference type="ARBA" id="ARBA00023136"/>
    </source>
</evidence>
<evidence type="ECO:0000259" key="7">
    <source>
        <dbReference type="Pfam" id="PF00892"/>
    </source>
</evidence>
<sequence length="472" mass="51442">MVSFRGYEPLSMELPEAGEIGKTPQSVSRSVSESSSGPISTFNFHVGNVSRSRISRPAKMFIPVTNFVNERVQKSTSIVKANAGLLLVAASQAFFALMNVAVKKLNSLDPPVPTLELVAVRMGITYICCMTYMLWRGVPDPFLGPKDVRFLLVFRGFSGFFGLFGIYYSLQYLSLSDATVLTFLSPLTTAIAGCFFLGEVFKRRDALAGVLSLIGVIFIARPEAIFGPHPIPHSSLQDGVLDPAEKGTSAQRLGAVGIALVGVLGATGAYTSLRAIGKLVAIVGMLVFREKFILPTRIEWLALLVMIGIFGFLAQVLLTLGLQRETAGRGAMAIYVQIIFASILERIFFHTVPSLLSVTGTVIIIGSAVFVAITKQSGQASKPVGDPRSNSDIALDLELGVTEPERQRFLAHENVSRMFVEDEVKAAVDKEVEWGQELEMDDNRSHFSMWEMSNLDSDDDHGGLRHARDLET</sequence>
<dbReference type="OrthoDB" id="306876at2759"/>
<proteinExistence type="predicted"/>
<dbReference type="AlphaFoldDB" id="A0A4S4KX65"/>
<dbReference type="InterPro" id="IPR037185">
    <property type="entry name" value="EmrE-like"/>
</dbReference>
<feature type="domain" description="EamA" evidence="7">
    <location>
        <begin position="271"/>
        <end position="371"/>
    </location>
</feature>
<dbReference type="EMBL" id="SGPK01000455">
    <property type="protein sequence ID" value="THH03429.1"/>
    <property type="molecule type" value="Genomic_DNA"/>
</dbReference>
<feature type="region of interest" description="Disordered" evidence="5">
    <location>
        <begin position="452"/>
        <end position="472"/>
    </location>
</feature>
<feature type="transmembrane region" description="Helical" evidence="6">
    <location>
        <begin position="210"/>
        <end position="229"/>
    </location>
</feature>
<dbReference type="PANTHER" id="PTHR22911:SF6">
    <property type="entry name" value="SOLUTE CARRIER FAMILY 35 MEMBER G1"/>
    <property type="match status" value="1"/>
</dbReference>
<dbReference type="PANTHER" id="PTHR22911">
    <property type="entry name" value="ACYL-MALONYL CONDENSING ENZYME-RELATED"/>
    <property type="match status" value="1"/>
</dbReference>
<feature type="transmembrane region" description="Helical" evidence="6">
    <location>
        <begin position="81"/>
        <end position="98"/>
    </location>
</feature>
<dbReference type="Pfam" id="PF00892">
    <property type="entry name" value="EamA"/>
    <property type="match status" value="2"/>
</dbReference>
<evidence type="ECO:0000256" key="3">
    <source>
        <dbReference type="ARBA" id="ARBA00022989"/>
    </source>
</evidence>
<gene>
    <name evidence="8" type="ORF">EW145_g6262</name>
</gene>
<evidence type="ECO:0000256" key="2">
    <source>
        <dbReference type="ARBA" id="ARBA00022692"/>
    </source>
</evidence>
<feature type="compositionally biased region" description="Low complexity" evidence="5">
    <location>
        <begin position="26"/>
        <end position="36"/>
    </location>
</feature>
<dbReference type="InterPro" id="IPR000620">
    <property type="entry name" value="EamA_dom"/>
</dbReference>
<dbReference type="SUPFAM" id="SSF103481">
    <property type="entry name" value="Multidrug resistance efflux transporter EmrE"/>
    <property type="match status" value="2"/>
</dbReference>
<feature type="transmembrane region" description="Helical" evidence="6">
    <location>
        <begin position="118"/>
        <end position="138"/>
    </location>
</feature>
<comment type="caution">
    <text evidence="8">The sequence shown here is derived from an EMBL/GenBank/DDBJ whole genome shotgun (WGS) entry which is preliminary data.</text>
</comment>
<protein>
    <recommendedName>
        <fullName evidence="7">EamA domain-containing protein</fullName>
    </recommendedName>
</protein>
<evidence type="ECO:0000313" key="8">
    <source>
        <dbReference type="EMBL" id="THH03429.1"/>
    </source>
</evidence>
<feature type="domain" description="EamA" evidence="7">
    <location>
        <begin position="83"/>
        <end position="220"/>
    </location>
</feature>
<feature type="transmembrane region" description="Helical" evidence="6">
    <location>
        <begin position="300"/>
        <end position="320"/>
    </location>
</feature>
<dbReference type="GO" id="GO:0016020">
    <property type="term" value="C:membrane"/>
    <property type="evidence" value="ECO:0007669"/>
    <property type="project" value="UniProtKB-SubCell"/>
</dbReference>
<feature type="region of interest" description="Disordered" evidence="5">
    <location>
        <begin position="18"/>
        <end position="37"/>
    </location>
</feature>
<name>A0A4S4KX65_9AGAM</name>
<evidence type="ECO:0000256" key="6">
    <source>
        <dbReference type="SAM" id="Phobius"/>
    </source>
</evidence>
<feature type="transmembrane region" description="Helical" evidence="6">
    <location>
        <begin position="332"/>
        <end position="349"/>
    </location>
</feature>
<keyword evidence="2 6" id="KW-0812">Transmembrane</keyword>
<feature type="transmembrane region" description="Helical" evidence="6">
    <location>
        <begin position="180"/>
        <end position="198"/>
    </location>
</feature>